<evidence type="ECO:0000313" key="2">
    <source>
        <dbReference type="Proteomes" id="UP001234297"/>
    </source>
</evidence>
<accession>A0ACC2KMH1</accession>
<keyword evidence="2" id="KW-1185">Reference proteome</keyword>
<dbReference type="Proteomes" id="UP001234297">
    <property type="component" value="Chromosome 10"/>
</dbReference>
<protein>
    <submittedName>
        <fullName evidence="1">Uncharacterized protein</fullName>
    </submittedName>
</protein>
<name>A0ACC2KMH1_PERAE</name>
<dbReference type="EMBL" id="CM056818">
    <property type="protein sequence ID" value="KAJ8622154.1"/>
    <property type="molecule type" value="Genomic_DNA"/>
</dbReference>
<evidence type="ECO:0000313" key="1">
    <source>
        <dbReference type="EMBL" id="KAJ8622154.1"/>
    </source>
</evidence>
<comment type="caution">
    <text evidence="1">The sequence shown here is derived from an EMBL/GenBank/DDBJ whole genome shotgun (WGS) entry which is preliminary data.</text>
</comment>
<gene>
    <name evidence="1" type="ORF">MRB53_030683</name>
</gene>
<sequence>MAFSTCIRFTASCLLLSRQQRLSFPVLCDLRFLSGVSRRTPSVRAVRAKRREEEGDEGRGGDSGNGRCRCCSGALCRTLGGWIEACSPTPTFFIIDLDILALTHQDAIPAVAHQNHSITFSLEIYNPNKRIDIYYNSTDITFHFSNVSVGAVMVGSFHQDFRERTQINGSMNLMNRKLLKAIFGADSNTTIDLEVNVVTVVRYRIFGSKTRRRRIDVWGHVPIGSQGQMNETVKIIMTHHIPH</sequence>
<organism evidence="1 2">
    <name type="scientific">Persea americana</name>
    <name type="common">Avocado</name>
    <dbReference type="NCBI Taxonomy" id="3435"/>
    <lineage>
        <taxon>Eukaryota</taxon>
        <taxon>Viridiplantae</taxon>
        <taxon>Streptophyta</taxon>
        <taxon>Embryophyta</taxon>
        <taxon>Tracheophyta</taxon>
        <taxon>Spermatophyta</taxon>
        <taxon>Magnoliopsida</taxon>
        <taxon>Magnoliidae</taxon>
        <taxon>Laurales</taxon>
        <taxon>Lauraceae</taxon>
        <taxon>Persea</taxon>
    </lineage>
</organism>
<reference evidence="1 2" key="1">
    <citation type="journal article" date="2022" name="Hortic Res">
        <title>A haplotype resolved chromosomal level avocado genome allows analysis of novel avocado genes.</title>
        <authorList>
            <person name="Nath O."/>
            <person name="Fletcher S.J."/>
            <person name="Hayward A."/>
            <person name="Shaw L.M."/>
            <person name="Masouleh A.K."/>
            <person name="Furtado A."/>
            <person name="Henry R.J."/>
            <person name="Mitter N."/>
        </authorList>
    </citation>
    <scope>NUCLEOTIDE SEQUENCE [LARGE SCALE GENOMIC DNA]</scope>
    <source>
        <strain evidence="2">cv. Hass</strain>
    </source>
</reference>
<proteinExistence type="predicted"/>